<dbReference type="RefSeq" id="WP_344625119.1">
    <property type="nucleotide sequence ID" value="NZ_BAAALD010000039.1"/>
</dbReference>
<organism evidence="2 3">
    <name type="scientific">Kitasatospora arboriphila</name>
    <dbReference type="NCBI Taxonomy" id="258052"/>
    <lineage>
        <taxon>Bacteria</taxon>
        <taxon>Bacillati</taxon>
        <taxon>Actinomycetota</taxon>
        <taxon>Actinomycetes</taxon>
        <taxon>Kitasatosporales</taxon>
        <taxon>Streptomycetaceae</taxon>
        <taxon>Kitasatospora</taxon>
    </lineage>
</organism>
<name>A0ABN1TLK0_9ACTN</name>
<gene>
    <name evidence="2" type="ORF">GCM10009663_41080</name>
</gene>
<evidence type="ECO:0000313" key="3">
    <source>
        <dbReference type="Proteomes" id="UP001499987"/>
    </source>
</evidence>
<feature type="signal peptide" evidence="1">
    <location>
        <begin position="1"/>
        <end position="41"/>
    </location>
</feature>
<feature type="chain" id="PRO_5047201041" description="Chaplin domain-containing protein" evidence="1">
    <location>
        <begin position="42"/>
        <end position="106"/>
    </location>
</feature>
<dbReference type="Proteomes" id="UP001499987">
    <property type="component" value="Unassembled WGS sequence"/>
</dbReference>
<proteinExistence type="predicted"/>
<evidence type="ECO:0008006" key="4">
    <source>
        <dbReference type="Google" id="ProtNLM"/>
    </source>
</evidence>
<dbReference type="EMBL" id="BAAALD010000039">
    <property type="protein sequence ID" value="GAA1093184.1"/>
    <property type="molecule type" value="Genomic_DNA"/>
</dbReference>
<protein>
    <recommendedName>
        <fullName evidence="4">Chaplin domain-containing protein</fullName>
    </recommendedName>
</protein>
<keyword evidence="3" id="KW-1185">Reference proteome</keyword>
<reference evidence="2 3" key="1">
    <citation type="journal article" date="2019" name="Int. J. Syst. Evol. Microbiol.">
        <title>The Global Catalogue of Microorganisms (GCM) 10K type strain sequencing project: providing services to taxonomists for standard genome sequencing and annotation.</title>
        <authorList>
            <consortium name="The Broad Institute Genomics Platform"/>
            <consortium name="The Broad Institute Genome Sequencing Center for Infectious Disease"/>
            <person name="Wu L."/>
            <person name="Ma J."/>
        </authorList>
    </citation>
    <scope>NUCLEOTIDE SEQUENCE [LARGE SCALE GENOMIC DNA]</scope>
    <source>
        <strain evidence="2 3">JCM 13002</strain>
    </source>
</reference>
<evidence type="ECO:0000313" key="2">
    <source>
        <dbReference type="EMBL" id="GAA1093184.1"/>
    </source>
</evidence>
<keyword evidence="1" id="KW-0732">Signal</keyword>
<sequence length="106" mass="10132">MIDTPPGAVIDERSNLMRGTKLGAAALLAGAAILCSGTAAAAAPVPIAEPSGFGQIAAPVLGGAEALVGSVSAPLVNLNIPCPAPWQQGGVSGSAYNACNVVPIGG</sequence>
<accession>A0ABN1TLK0</accession>
<comment type="caution">
    <text evidence="2">The sequence shown here is derived from an EMBL/GenBank/DDBJ whole genome shotgun (WGS) entry which is preliminary data.</text>
</comment>
<evidence type="ECO:0000256" key="1">
    <source>
        <dbReference type="SAM" id="SignalP"/>
    </source>
</evidence>